<evidence type="ECO:0000313" key="6">
    <source>
        <dbReference type="Proteomes" id="UP000283587"/>
    </source>
</evidence>
<organism evidence="5 6">
    <name type="scientific">Paracoccus siganidrum</name>
    <dbReference type="NCBI Taxonomy" id="1276757"/>
    <lineage>
        <taxon>Bacteria</taxon>
        <taxon>Pseudomonadati</taxon>
        <taxon>Pseudomonadota</taxon>
        <taxon>Alphaproteobacteria</taxon>
        <taxon>Rhodobacterales</taxon>
        <taxon>Paracoccaceae</taxon>
        <taxon>Paracoccus</taxon>
    </lineage>
</organism>
<evidence type="ECO:0000256" key="1">
    <source>
        <dbReference type="PIRSR" id="PIRSR601952-1"/>
    </source>
</evidence>
<dbReference type="InterPro" id="IPR017850">
    <property type="entry name" value="Alkaline_phosphatase_core_sf"/>
</dbReference>
<feature type="active site" description="Phosphoserine intermediate" evidence="1">
    <location>
        <position position="180"/>
    </location>
</feature>
<dbReference type="Gene3D" id="3.40.720.10">
    <property type="entry name" value="Alkaline Phosphatase, subunit A"/>
    <property type="match status" value="1"/>
</dbReference>
<dbReference type="CDD" id="cd16012">
    <property type="entry name" value="ALP"/>
    <property type="match status" value="1"/>
</dbReference>
<comment type="similarity">
    <text evidence="3">Belongs to the alkaline phosphatase family.</text>
</comment>
<dbReference type="Pfam" id="PF00245">
    <property type="entry name" value="Alk_phosphatase"/>
    <property type="match status" value="1"/>
</dbReference>
<dbReference type="PANTHER" id="PTHR11596:SF72">
    <property type="entry name" value="ALKALINE PHOSPHATASE"/>
    <property type="match status" value="1"/>
</dbReference>
<sequence>MKKLCCALAAFALLPGLVSAQSIYPLDRATILSGSKFDFKVEFPTIVAPEDIQVLINGESYETLLRGSAEFIENEDDSNGSTLILRDISVDAPGSYTVEARAGEEGATVNWEVFGTPAERKAKNVIFFLGDGLTVAHRTAARIISKGNTEGKADGRLALDDLQYTALIGTSSQDTIHNDSANTMAAYMTGHKSVVNALGVYGSRAASNFDHPKVETLGEALRRTTDMSIGIVTNTELQDATPAAVASHTISRNDKPEITEMLFAIRPEVIMGGGSAYFLPQSTPGSSRKDDQDFIAKFQEAGYTLATSAEEMRQAAADHTDGKLLGLFHTGNLDTTLDIRQLRKGTVETFPDQPILADMTQVALDILSKNEDGFFLMVENGHTDKLAHALDWERAIYDMIAFDHAIGVAREFQQANPDTLIIVVGDHTHGMSITGTVDDDKPGDEMREKVGTYQRAGFTNYVDEDGDGYPDSMDVSKRLMIYFGNFPDHYETFRPKLDGPFVPAVADGNGNFVANEAYKDVPGAVLRIGNIPANVNAGTHSIDDEVLQADGPGAENFRGYMENSDVYRVIAEALALAPQAE</sequence>
<gene>
    <name evidence="5" type="ORF">D3P05_21905</name>
</gene>
<feature type="binding site" evidence="2">
    <location>
        <position position="131"/>
    </location>
    <ligand>
        <name>Mg(2+)</name>
        <dbReference type="ChEBI" id="CHEBI:18420"/>
    </ligand>
</feature>
<keyword evidence="2" id="KW-0460">Magnesium</keyword>
<dbReference type="Proteomes" id="UP000283587">
    <property type="component" value="Unassembled WGS sequence"/>
</dbReference>
<keyword evidence="4" id="KW-0732">Signal</keyword>
<dbReference type="InterPro" id="IPR001952">
    <property type="entry name" value="Alkaline_phosphatase"/>
</dbReference>
<dbReference type="PANTHER" id="PTHR11596">
    <property type="entry name" value="ALKALINE PHOSPHATASE"/>
    <property type="match status" value="1"/>
</dbReference>
<feature type="binding site" evidence="2">
    <location>
        <position position="427"/>
    </location>
    <ligand>
        <name>Zn(2+)</name>
        <dbReference type="ChEBI" id="CHEBI:29105"/>
        <label>2</label>
    </ligand>
</feature>
<keyword evidence="6" id="KW-1185">Reference proteome</keyword>
<evidence type="ECO:0000256" key="3">
    <source>
        <dbReference type="RuleBase" id="RU003946"/>
    </source>
</evidence>
<evidence type="ECO:0000313" key="5">
    <source>
        <dbReference type="EMBL" id="RJL02300.1"/>
    </source>
</evidence>
<protein>
    <submittedName>
        <fullName evidence="5">Alkaline phosphatase</fullName>
    </submittedName>
</protein>
<dbReference type="EMBL" id="QZEW01000149">
    <property type="protein sequence ID" value="RJL02300.1"/>
    <property type="molecule type" value="Genomic_DNA"/>
</dbReference>
<dbReference type="SMART" id="SM00098">
    <property type="entry name" value="alkPPc"/>
    <property type="match status" value="1"/>
</dbReference>
<evidence type="ECO:0000256" key="2">
    <source>
        <dbReference type="PIRSR" id="PIRSR601952-2"/>
    </source>
</evidence>
<feature type="binding site" evidence="2">
    <location>
        <position position="384"/>
    </location>
    <ligand>
        <name>Zn(2+)</name>
        <dbReference type="ChEBI" id="CHEBI:29105"/>
        <label>2</label>
    </ligand>
</feature>
<feature type="binding site" evidence="2">
    <location>
        <position position="241"/>
    </location>
    <ligand>
        <name>Mg(2+)</name>
        <dbReference type="ChEBI" id="CHEBI:18420"/>
    </ligand>
</feature>
<dbReference type="SUPFAM" id="SSF53649">
    <property type="entry name" value="Alkaline phosphatase-like"/>
    <property type="match status" value="1"/>
</dbReference>
<feature type="binding site" evidence="2">
    <location>
        <position position="426"/>
    </location>
    <ligand>
        <name>Zn(2+)</name>
        <dbReference type="ChEBI" id="CHEBI:29105"/>
        <label>2</label>
    </ligand>
</feature>
<name>A0A418ZV23_9RHOB</name>
<dbReference type="GO" id="GO:0004035">
    <property type="term" value="F:alkaline phosphatase activity"/>
    <property type="evidence" value="ECO:0007669"/>
    <property type="project" value="TreeGrafter"/>
</dbReference>
<feature type="binding site" evidence="2">
    <location>
        <position position="540"/>
    </location>
    <ligand>
        <name>Zn(2+)</name>
        <dbReference type="ChEBI" id="CHEBI:29105"/>
        <label>2</label>
    </ligand>
</feature>
<keyword evidence="2" id="KW-0479">Metal-binding</keyword>
<dbReference type="GO" id="GO:0046872">
    <property type="term" value="F:metal ion binding"/>
    <property type="evidence" value="ECO:0007669"/>
    <property type="project" value="UniProtKB-KW"/>
</dbReference>
<comment type="cofactor">
    <cofactor evidence="2">
        <name>Zn(2+)</name>
        <dbReference type="ChEBI" id="CHEBI:29105"/>
    </cofactor>
    <text evidence="2">Binds 2 Zn(2+) ions.</text>
</comment>
<dbReference type="AlphaFoldDB" id="A0A418ZV23"/>
<dbReference type="OrthoDB" id="9794455at2"/>
<dbReference type="RefSeq" id="WP_119900888.1">
    <property type="nucleotide sequence ID" value="NZ_QNRC01000066.1"/>
</dbReference>
<feature type="binding site" evidence="2">
    <location>
        <position position="379"/>
    </location>
    <ligand>
        <name>Mg(2+)</name>
        <dbReference type="ChEBI" id="CHEBI:18420"/>
    </ligand>
</feature>
<feature type="binding site" evidence="2">
    <location>
        <position position="239"/>
    </location>
    <ligand>
        <name>Mg(2+)</name>
        <dbReference type="ChEBI" id="CHEBI:18420"/>
    </ligand>
</feature>
<feature type="signal peptide" evidence="4">
    <location>
        <begin position="1"/>
        <end position="20"/>
    </location>
</feature>
<comment type="cofactor">
    <cofactor evidence="2">
        <name>Mg(2+)</name>
        <dbReference type="ChEBI" id="CHEBI:18420"/>
    </cofactor>
    <text evidence="2">Binds 1 Mg(2+) ion.</text>
</comment>
<feature type="binding site" evidence="2">
    <location>
        <position position="388"/>
    </location>
    <ligand>
        <name>Zn(2+)</name>
        <dbReference type="ChEBI" id="CHEBI:29105"/>
        <label>2</label>
    </ligand>
</feature>
<accession>A0A418ZV23</accession>
<evidence type="ECO:0000256" key="4">
    <source>
        <dbReference type="SAM" id="SignalP"/>
    </source>
</evidence>
<comment type="caution">
    <text evidence="5">The sequence shown here is derived from an EMBL/GenBank/DDBJ whole genome shotgun (WGS) entry which is preliminary data.</text>
</comment>
<feature type="binding site" evidence="2">
    <location>
        <position position="131"/>
    </location>
    <ligand>
        <name>Zn(2+)</name>
        <dbReference type="ChEBI" id="CHEBI:29105"/>
        <label>2</label>
    </ligand>
</feature>
<proteinExistence type="inferred from homology"/>
<keyword evidence="2" id="KW-0862">Zinc</keyword>
<dbReference type="PRINTS" id="PR00113">
    <property type="entry name" value="ALKPHPHTASE"/>
</dbReference>
<reference evidence="6" key="1">
    <citation type="submission" date="2018-09" db="EMBL/GenBank/DDBJ databases">
        <title>Paracoccus onubensis nov. sp. a moderate halophilic bacterium isolated from Gruta de las Maravillas (Aracena, Spain).</title>
        <authorList>
            <person name="Jurado V."/>
            <person name="Gutierrez-Patricio S."/>
            <person name="Gonzalez-Pimentel J.L."/>
            <person name="Miller A.Z."/>
            <person name="Laiz L."/>
            <person name="Saiz-Jimenez C."/>
        </authorList>
    </citation>
    <scope>NUCLEOTIDE SEQUENCE [LARGE SCALE GENOMIC DNA]</scope>
    <source>
        <strain evidence="6">DSM 26381</strain>
    </source>
</reference>
<feature type="chain" id="PRO_5019351616" evidence="4">
    <location>
        <begin position="21"/>
        <end position="581"/>
    </location>
</feature>